<sequence>MEADVCLTSGIISLLVYRKRNKEFSSGPNQMRCHGVCSAADDGDDVVSDDTAIRYAQARRTAPRSHYTGISVFPVCLSASDTVRPPVSAQLRDTDHESCYPISGGCRYIGDHSCTPSPPSRFPGSLVLVIMGQTLPPPHLHPPHPIFTHPPSSYEVSVAKVGFSTVSVAPDPATVIILVFPGVDCDSLVLMSGHKTGLWP</sequence>
<gene>
    <name evidence="1" type="ORF">BaRGS_00019147</name>
</gene>
<dbReference type="Proteomes" id="UP001519460">
    <property type="component" value="Unassembled WGS sequence"/>
</dbReference>
<proteinExistence type="predicted"/>
<reference evidence="1 2" key="1">
    <citation type="journal article" date="2023" name="Sci. Data">
        <title>Genome assembly of the Korean intertidal mud-creeper Batillaria attramentaria.</title>
        <authorList>
            <person name="Patra A.K."/>
            <person name="Ho P.T."/>
            <person name="Jun S."/>
            <person name="Lee S.J."/>
            <person name="Kim Y."/>
            <person name="Won Y.J."/>
        </authorList>
    </citation>
    <scope>NUCLEOTIDE SEQUENCE [LARGE SCALE GENOMIC DNA]</scope>
    <source>
        <strain evidence="1">Wonlab-2016</strain>
    </source>
</reference>
<name>A0ABD0KR60_9CAEN</name>
<dbReference type="AlphaFoldDB" id="A0ABD0KR60"/>
<keyword evidence="2" id="KW-1185">Reference proteome</keyword>
<accession>A0ABD0KR60</accession>
<evidence type="ECO:0000313" key="2">
    <source>
        <dbReference type="Proteomes" id="UP001519460"/>
    </source>
</evidence>
<protein>
    <submittedName>
        <fullName evidence="1">Uncharacterized protein</fullName>
    </submittedName>
</protein>
<dbReference type="EMBL" id="JACVVK020000135">
    <property type="protein sequence ID" value="KAK7489752.1"/>
    <property type="molecule type" value="Genomic_DNA"/>
</dbReference>
<organism evidence="1 2">
    <name type="scientific">Batillaria attramentaria</name>
    <dbReference type="NCBI Taxonomy" id="370345"/>
    <lineage>
        <taxon>Eukaryota</taxon>
        <taxon>Metazoa</taxon>
        <taxon>Spiralia</taxon>
        <taxon>Lophotrochozoa</taxon>
        <taxon>Mollusca</taxon>
        <taxon>Gastropoda</taxon>
        <taxon>Caenogastropoda</taxon>
        <taxon>Sorbeoconcha</taxon>
        <taxon>Cerithioidea</taxon>
        <taxon>Batillariidae</taxon>
        <taxon>Batillaria</taxon>
    </lineage>
</organism>
<evidence type="ECO:0000313" key="1">
    <source>
        <dbReference type="EMBL" id="KAK7489752.1"/>
    </source>
</evidence>
<comment type="caution">
    <text evidence="1">The sequence shown here is derived from an EMBL/GenBank/DDBJ whole genome shotgun (WGS) entry which is preliminary data.</text>
</comment>